<evidence type="ECO:0000313" key="2">
    <source>
        <dbReference type="EMBL" id="OWK34273.1"/>
    </source>
</evidence>
<gene>
    <name evidence="2" type="ORF">FRUB_10244</name>
</gene>
<accession>A0A225D012</accession>
<evidence type="ECO:0000313" key="3">
    <source>
        <dbReference type="Proteomes" id="UP000214646"/>
    </source>
</evidence>
<dbReference type="Proteomes" id="UP000214646">
    <property type="component" value="Unassembled WGS sequence"/>
</dbReference>
<reference evidence="3" key="1">
    <citation type="submission" date="2017-06" db="EMBL/GenBank/DDBJ databases">
        <title>Genome analysis of Fimbriiglobus ruber SP5, the first member of the order Planctomycetales with confirmed chitinolytic capability.</title>
        <authorList>
            <person name="Ravin N.V."/>
            <person name="Rakitin A.L."/>
            <person name="Ivanova A.A."/>
            <person name="Beletsky A.V."/>
            <person name="Kulichevskaya I.S."/>
            <person name="Mardanov A.V."/>
            <person name="Dedysh S.N."/>
        </authorList>
    </citation>
    <scope>NUCLEOTIDE SEQUENCE [LARGE SCALE GENOMIC DNA]</scope>
    <source>
        <strain evidence="3">SP5</strain>
    </source>
</reference>
<protein>
    <submittedName>
        <fullName evidence="2">Uncharacterized protein</fullName>
    </submittedName>
</protein>
<dbReference type="EMBL" id="NIDE01000020">
    <property type="protein sequence ID" value="OWK34273.1"/>
    <property type="molecule type" value="Genomic_DNA"/>
</dbReference>
<keyword evidence="3" id="KW-1185">Reference proteome</keyword>
<proteinExistence type="predicted"/>
<feature type="region of interest" description="Disordered" evidence="1">
    <location>
        <begin position="1"/>
        <end position="27"/>
    </location>
</feature>
<dbReference type="AlphaFoldDB" id="A0A225D012"/>
<sequence length="42" mass="4829">MIKWPAPLAARSTETRRLSRRTSSSRAPMLWNSGSLWWTPQG</sequence>
<organism evidence="2 3">
    <name type="scientific">Fimbriiglobus ruber</name>
    <dbReference type="NCBI Taxonomy" id="1908690"/>
    <lineage>
        <taxon>Bacteria</taxon>
        <taxon>Pseudomonadati</taxon>
        <taxon>Planctomycetota</taxon>
        <taxon>Planctomycetia</taxon>
        <taxon>Gemmatales</taxon>
        <taxon>Gemmataceae</taxon>
        <taxon>Fimbriiglobus</taxon>
    </lineage>
</organism>
<comment type="caution">
    <text evidence="2">The sequence shown here is derived from an EMBL/GenBank/DDBJ whole genome shotgun (WGS) entry which is preliminary data.</text>
</comment>
<name>A0A225D012_9BACT</name>
<evidence type="ECO:0000256" key="1">
    <source>
        <dbReference type="SAM" id="MobiDB-lite"/>
    </source>
</evidence>